<keyword evidence="9" id="KW-1185">Reference proteome</keyword>
<feature type="compositionally biased region" description="Polar residues" evidence="6">
    <location>
        <begin position="29"/>
        <end position="41"/>
    </location>
</feature>
<dbReference type="GO" id="GO:0008301">
    <property type="term" value="F:DNA binding, bending"/>
    <property type="evidence" value="ECO:0007669"/>
    <property type="project" value="InterPro"/>
</dbReference>
<dbReference type="Proteomes" id="UP000006310">
    <property type="component" value="Chromosome 3"/>
</dbReference>
<dbReference type="OrthoDB" id="5398665at2759"/>
<reference evidence="9" key="2">
    <citation type="submission" date="2012-08" db="EMBL/GenBank/DDBJ databases">
        <title>Genome sequence of Kazachstania naganishii.</title>
        <authorList>
            <person name="Gordon J.L."/>
            <person name="Armisen D."/>
            <person name="Proux-Wera E."/>
            <person name="OhEigeartaigh S.S."/>
            <person name="Byrne K.P."/>
            <person name="Wolfe K.H."/>
        </authorList>
    </citation>
    <scope>NUCLEOTIDE SEQUENCE [LARGE SCALE GENOMIC DNA]</scope>
    <source>
        <strain evidence="9">ATCC MYA-139 / BCRC 22969 / CBS 8797 / CCRC 22969 / KCTC 17520 / NBRC 10181 / NCYC 3082</strain>
    </source>
</reference>
<evidence type="ECO:0000256" key="4">
    <source>
        <dbReference type="ARBA" id="ARBA00023242"/>
    </source>
</evidence>
<evidence type="ECO:0000256" key="6">
    <source>
        <dbReference type="SAM" id="MobiDB-lite"/>
    </source>
</evidence>
<dbReference type="GO" id="GO:0005634">
    <property type="term" value="C:nucleus"/>
    <property type="evidence" value="ECO:0007669"/>
    <property type="project" value="UniProtKB-SubCell"/>
</dbReference>
<comment type="subcellular location">
    <subcellularLocation>
        <location evidence="5">Nucleus</location>
    </subcellularLocation>
</comment>
<organism evidence="8 9">
    <name type="scientific">Huiozyma naganishii (strain ATCC MYA-139 / BCRC 22969 / CBS 8797 / KCTC 17520 / NBRC 10181 / NCYC 3082 / Yp74L-3)</name>
    <name type="common">Yeast</name>
    <name type="synonym">Kazachstania naganishii</name>
    <dbReference type="NCBI Taxonomy" id="1071383"/>
    <lineage>
        <taxon>Eukaryota</taxon>
        <taxon>Fungi</taxon>
        <taxon>Dikarya</taxon>
        <taxon>Ascomycota</taxon>
        <taxon>Saccharomycotina</taxon>
        <taxon>Saccharomycetes</taxon>
        <taxon>Saccharomycetales</taxon>
        <taxon>Saccharomycetaceae</taxon>
        <taxon>Huiozyma</taxon>
    </lineage>
</organism>
<dbReference type="PROSITE" id="PS51325">
    <property type="entry name" value="ALPHA_BOX"/>
    <property type="match status" value="1"/>
</dbReference>
<evidence type="ECO:0000256" key="2">
    <source>
        <dbReference type="ARBA" id="ARBA00023125"/>
    </source>
</evidence>
<protein>
    <recommendedName>
        <fullName evidence="7">Alpha box domain-containing protein</fullName>
    </recommendedName>
</protein>
<keyword evidence="4 5" id="KW-0539">Nucleus</keyword>
<gene>
    <name evidence="8" type="primary">KNAG0C00150</name>
    <name evidence="8" type="ordered locus">KNAG_0C00150</name>
</gene>
<keyword evidence="2 5" id="KW-0238">DNA-binding</keyword>
<feature type="domain" description="Alpha box" evidence="7">
    <location>
        <begin position="87"/>
        <end position="143"/>
    </location>
</feature>
<dbReference type="EMBL" id="HE978316">
    <property type="protein sequence ID" value="CCK69130.1"/>
    <property type="molecule type" value="Genomic_DNA"/>
</dbReference>
<dbReference type="AlphaFoldDB" id="J7R2T1"/>
<name>J7R2T1_HUIN7</name>
<accession>J7R2T1</accession>
<dbReference type="eggNOG" id="ENOG502S4ZK">
    <property type="taxonomic scope" value="Eukaryota"/>
</dbReference>
<dbReference type="InterPro" id="IPR006856">
    <property type="entry name" value="MATalpha_HMGbox"/>
</dbReference>
<evidence type="ECO:0000313" key="9">
    <source>
        <dbReference type="Proteomes" id="UP000006310"/>
    </source>
</evidence>
<feature type="region of interest" description="Disordered" evidence="6">
    <location>
        <begin position="13"/>
        <end position="46"/>
    </location>
</feature>
<evidence type="ECO:0000256" key="5">
    <source>
        <dbReference type="RuleBase" id="RU003516"/>
    </source>
</evidence>
<dbReference type="STRING" id="1071383.J7R2T1"/>
<evidence type="ECO:0000256" key="3">
    <source>
        <dbReference type="ARBA" id="ARBA00023163"/>
    </source>
</evidence>
<dbReference type="GeneID" id="34524810"/>
<keyword evidence="1 5" id="KW-0805">Transcription regulation</keyword>
<comment type="similarity">
    <text evidence="5">Belongs to the MATALPHA1 family.</text>
</comment>
<evidence type="ECO:0000256" key="1">
    <source>
        <dbReference type="ARBA" id="ARBA00023015"/>
    </source>
</evidence>
<reference evidence="8 9" key="1">
    <citation type="journal article" date="2011" name="Proc. Natl. Acad. Sci. U.S.A.">
        <title>Evolutionary erosion of yeast sex chromosomes by mating-type switching accidents.</title>
        <authorList>
            <person name="Gordon J.L."/>
            <person name="Armisen D."/>
            <person name="Proux-Wera E."/>
            <person name="Oheigeartaigh S.S."/>
            <person name="Byrne K.P."/>
            <person name="Wolfe K.H."/>
        </authorList>
    </citation>
    <scope>NUCLEOTIDE SEQUENCE [LARGE SCALE GENOMIC DNA]</scope>
    <source>
        <strain evidence="9">ATCC MYA-139 / BCRC 22969 / CBS 8797 / CCRC 22969 / KCTC 17520 / NBRC 10181 / NCYC 3082</strain>
    </source>
</reference>
<proteinExistence type="inferred from homology"/>
<dbReference type="KEGG" id="kng:KNAG_0C00150"/>
<evidence type="ECO:0000313" key="8">
    <source>
        <dbReference type="EMBL" id="CCK69130.1"/>
    </source>
</evidence>
<sequence length="145" mass="16826">MFSKKPLFKMNITQSHSSNKSIRKRTRRPNLNSFASTNAAKNTPKIPDPNIIRAVLFRNLNDDRNIISHDDSSSLSAKTIRSPREICKHGSLNSFIAFRAYYSQFANGINQNKLSSILSKFWKSNQSQQTFWDRLTEQYKQIDRL</sequence>
<dbReference type="HOGENOM" id="CLU_1787139_0_0_1"/>
<keyword evidence="3 5" id="KW-0804">Transcription</keyword>
<dbReference type="RefSeq" id="XP_022463376.1">
    <property type="nucleotide sequence ID" value="XM_022606707.1"/>
</dbReference>
<evidence type="ECO:0000259" key="7">
    <source>
        <dbReference type="PROSITE" id="PS51325"/>
    </source>
</evidence>
<dbReference type="Pfam" id="PF04769">
    <property type="entry name" value="MATalpha_HMGbox"/>
    <property type="match status" value="1"/>
</dbReference>
<dbReference type="GO" id="GO:0045895">
    <property type="term" value="P:positive regulation of mating-type specific transcription, DNA-templated"/>
    <property type="evidence" value="ECO:0007669"/>
    <property type="project" value="InterPro"/>
</dbReference>